<reference evidence="18" key="2">
    <citation type="submission" date="2019-06" db="EMBL/GenBank/DDBJ databases">
        <title>AzeR, a transcriptional regulator that responds to azelaic acid in Pseudomonas nitroreducens.</title>
        <authorList>
            <person name="Bez C."/>
            <person name="Javvadi S.G."/>
            <person name="Bertani I."/>
            <person name="Devescovi G."/>
            <person name="Studholme D.J."/>
            <person name="Geller A."/>
            <person name="Levy A."/>
            <person name="Venturi V."/>
        </authorList>
    </citation>
    <scope>NUCLEOTIDE SEQUENCE [LARGE SCALE GENOMIC DNA]</scope>
    <source>
        <strain evidence="18">DSM 9128</strain>
    </source>
</reference>
<name>A0A5R8ZQE9_PSENT</name>
<dbReference type="InterPro" id="IPR000531">
    <property type="entry name" value="Beta-barrel_TonB"/>
</dbReference>
<dbReference type="RefSeq" id="WP_138216953.1">
    <property type="nucleotide sequence ID" value="NZ_VASG01000012.1"/>
</dbReference>
<sequence>MASTYRAQSTHRRFPLLILAAAIRSVPLACAALTLLPLVPMQASASETTRDYAVGAGVLSDALARFAADAGVQVVFDPVKLAGRNSAGIKGRFSVDQGFTRLLEGTGYKMVERGAGIYALQDISTGALDLPADTVVGKHRDTLAMPETVIQADAGNAGSPTGYQQLADTTTTRLGLTPRETPQGVTTLSREQLDDFHLTSVKDALRSAPSVTVEQYETDRTNFTSRGFDINNFEYDGIGSPFSAGLLSGDLDMAEYEQIDILHGANGLMSGTGNPSATVNFIRKRPTYQPYAQVKVSAGSWDTRRVDLDVSGPLTDNGNVRGRFIYANEVGDSYLDRYSHEQNVLSGMLAFDLSEADTLTVGFSDNKSNSNGSSWGGLPLTDYAGNLIHYSRRGSNIGQDWSYWDVHTQRAFAELAHDFGDGWKGKLNVTAVEQNQQANMYYLMAYDEDTPWMADPSHSHSNEKQLLGEAQLSGPFSLGGQQHDLTLGVDYGRSRHHDRGYYNNEDELMPADLDETLGGHVPKPSLTYTNDSNEVADFTDRQKSVYAGTRFNLTDRLHWIVGARMLSVDSDGSDYGSARDVRIHGKVTPYTGVVYDLDDQYSVYASYTKIFNPQYVVDAQGKVLDPLEGHSYETGIKGSLLDDQLSVSAALFKTEQENVAEATGDMLGSQYIYEGEDFKSHGVELEASGQLAPGLQLQGGYTYVHIEDPDGHKARQYVPAHSVRSSLTYQLPGLPQAKVGTRVSWQSAIQLDDDSRIRQNAYALVDLMASYDIDKHWSTALNLNNATNRKYLMSLYSGGSGFYGASRNVTASVSYNF</sequence>
<dbReference type="InterPro" id="IPR039426">
    <property type="entry name" value="TonB-dep_rcpt-like"/>
</dbReference>
<dbReference type="InterPro" id="IPR011662">
    <property type="entry name" value="Secretin/TonB_short_N"/>
</dbReference>
<keyword evidence="13 14" id="KW-0998">Cell outer membrane</keyword>
<keyword evidence="11 14" id="KW-0472">Membrane</keyword>
<dbReference type="Pfam" id="PF07715">
    <property type="entry name" value="Plug"/>
    <property type="match status" value="1"/>
</dbReference>
<keyword evidence="9" id="KW-0406">Ion transport</keyword>
<protein>
    <submittedName>
        <fullName evidence="17">TonB-dependent siderophore receptor</fullName>
    </submittedName>
</protein>
<keyword evidence="8" id="KW-0408">Iron</keyword>
<keyword evidence="4 14" id="KW-1134">Transmembrane beta strand</keyword>
<dbReference type="SUPFAM" id="SSF56935">
    <property type="entry name" value="Porins"/>
    <property type="match status" value="1"/>
</dbReference>
<evidence type="ECO:0000256" key="4">
    <source>
        <dbReference type="ARBA" id="ARBA00022452"/>
    </source>
</evidence>
<dbReference type="GO" id="GO:0015891">
    <property type="term" value="P:siderophore transport"/>
    <property type="evidence" value="ECO:0007669"/>
    <property type="project" value="InterPro"/>
</dbReference>
<evidence type="ECO:0000256" key="2">
    <source>
        <dbReference type="ARBA" id="ARBA00009810"/>
    </source>
</evidence>
<dbReference type="InterPro" id="IPR037066">
    <property type="entry name" value="Plug_dom_sf"/>
</dbReference>
<dbReference type="NCBIfam" id="TIGR01783">
    <property type="entry name" value="TonB-siderophor"/>
    <property type="match status" value="1"/>
</dbReference>
<dbReference type="EMBL" id="VASG01000012">
    <property type="protein sequence ID" value="TLP68578.1"/>
    <property type="molecule type" value="Genomic_DNA"/>
</dbReference>
<dbReference type="SMART" id="SM00965">
    <property type="entry name" value="STN"/>
    <property type="match status" value="1"/>
</dbReference>
<proteinExistence type="inferred from homology"/>
<dbReference type="InterPro" id="IPR010105">
    <property type="entry name" value="TonB_sidphr_rcpt"/>
</dbReference>
<dbReference type="Gene3D" id="2.40.170.20">
    <property type="entry name" value="TonB-dependent receptor, beta-barrel domain"/>
    <property type="match status" value="1"/>
</dbReference>
<evidence type="ECO:0000256" key="6">
    <source>
        <dbReference type="ARBA" id="ARBA00022692"/>
    </source>
</evidence>
<dbReference type="FunFam" id="2.170.130.10:FF:000010">
    <property type="entry name" value="Ferripyoverdine receptor"/>
    <property type="match status" value="1"/>
</dbReference>
<dbReference type="PANTHER" id="PTHR32552">
    <property type="entry name" value="FERRICHROME IRON RECEPTOR-RELATED"/>
    <property type="match status" value="1"/>
</dbReference>
<evidence type="ECO:0000256" key="1">
    <source>
        <dbReference type="ARBA" id="ARBA00004571"/>
    </source>
</evidence>
<evidence type="ECO:0000313" key="18">
    <source>
        <dbReference type="Proteomes" id="UP000307510"/>
    </source>
</evidence>
<keyword evidence="7" id="KW-0732">Signal</keyword>
<gene>
    <name evidence="17" type="ORF">FEA48_29460</name>
</gene>
<reference evidence="17 18" key="1">
    <citation type="submission" date="2019-05" db="EMBL/GenBank/DDBJ databases">
        <authorList>
            <person name="Moore K."/>
            <person name="O'Neill P."/>
            <person name="Farbos A."/>
            <person name="Studholme D.J."/>
        </authorList>
    </citation>
    <scope>NUCLEOTIDE SEQUENCE [LARGE SCALE GENOMIC DNA]</scope>
    <source>
        <strain evidence="17 18">DSM 9128</strain>
    </source>
</reference>
<keyword evidence="12 17" id="KW-0675">Receptor</keyword>
<accession>A0A5R8ZQE9</accession>
<evidence type="ECO:0000256" key="9">
    <source>
        <dbReference type="ARBA" id="ARBA00023065"/>
    </source>
</evidence>
<dbReference type="Gene3D" id="3.55.50.30">
    <property type="match status" value="1"/>
</dbReference>
<evidence type="ECO:0000256" key="12">
    <source>
        <dbReference type="ARBA" id="ARBA00023170"/>
    </source>
</evidence>
<dbReference type="Pfam" id="PF07660">
    <property type="entry name" value="STN"/>
    <property type="match status" value="1"/>
</dbReference>
<keyword evidence="5" id="KW-0410">Iron transport</keyword>
<evidence type="ECO:0000256" key="13">
    <source>
        <dbReference type="ARBA" id="ARBA00023237"/>
    </source>
</evidence>
<dbReference type="Proteomes" id="UP000307510">
    <property type="component" value="Unassembled WGS sequence"/>
</dbReference>
<evidence type="ECO:0000256" key="14">
    <source>
        <dbReference type="PROSITE-ProRule" id="PRU01360"/>
    </source>
</evidence>
<dbReference type="GO" id="GO:0009279">
    <property type="term" value="C:cell outer membrane"/>
    <property type="evidence" value="ECO:0007669"/>
    <property type="project" value="UniProtKB-SubCell"/>
</dbReference>
<organism evidence="17 18">
    <name type="scientific">Pseudomonas nitroreducens</name>
    <dbReference type="NCBI Taxonomy" id="46680"/>
    <lineage>
        <taxon>Bacteria</taxon>
        <taxon>Pseudomonadati</taxon>
        <taxon>Pseudomonadota</taxon>
        <taxon>Gammaproteobacteria</taxon>
        <taxon>Pseudomonadales</taxon>
        <taxon>Pseudomonadaceae</taxon>
        <taxon>Pseudomonas</taxon>
    </lineage>
</organism>
<dbReference type="GO" id="GO:0015344">
    <property type="term" value="F:siderophore uptake transmembrane transporter activity"/>
    <property type="evidence" value="ECO:0007669"/>
    <property type="project" value="TreeGrafter"/>
</dbReference>
<keyword evidence="6 14" id="KW-0812">Transmembrane</keyword>
<evidence type="ECO:0000256" key="8">
    <source>
        <dbReference type="ARBA" id="ARBA00023004"/>
    </source>
</evidence>
<evidence type="ECO:0000256" key="10">
    <source>
        <dbReference type="ARBA" id="ARBA00023077"/>
    </source>
</evidence>
<evidence type="ECO:0000313" key="17">
    <source>
        <dbReference type="EMBL" id="TLP68578.1"/>
    </source>
</evidence>
<comment type="subcellular location">
    <subcellularLocation>
        <location evidence="1 14">Cell outer membrane</location>
        <topology evidence="1 14">Multi-pass membrane protein</topology>
    </subcellularLocation>
</comment>
<evidence type="ECO:0000256" key="11">
    <source>
        <dbReference type="ARBA" id="ARBA00023136"/>
    </source>
</evidence>
<dbReference type="PANTHER" id="PTHR32552:SF74">
    <property type="entry name" value="HYDROXAMATE SIDEROPHORE RECEPTOR FHUE"/>
    <property type="match status" value="1"/>
</dbReference>
<dbReference type="InterPro" id="IPR012910">
    <property type="entry name" value="Plug_dom"/>
</dbReference>
<comment type="similarity">
    <text evidence="2 14 15">Belongs to the TonB-dependent receptor family.</text>
</comment>
<evidence type="ECO:0000259" key="16">
    <source>
        <dbReference type="SMART" id="SM00965"/>
    </source>
</evidence>
<feature type="domain" description="Secretin/TonB short N-terminal" evidence="16">
    <location>
        <begin position="72"/>
        <end position="123"/>
    </location>
</feature>
<dbReference type="GO" id="GO:0038023">
    <property type="term" value="F:signaling receptor activity"/>
    <property type="evidence" value="ECO:0007669"/>
    <property type="project" value="InterPro"/>
</dbReference>
<evidence type="ECO:0000256" key="15">
    <source>
        <dbReference type="RuleBase" id="RU003357"/>
    </source>
</evidence>
<evidence type="ECO:0000256" key="7">
    <source>
        <dbReference type="ARBA" id="ARBA00022729"/>
    </source>
</evidence>
<evidence type="ECO:0000256" key="5">
    <source>
        <dbReference type="ARBA" id="ARBA00022496"/>
    </source>
</evidence>
<dbReference type="Pfam" id="PF00593">
    <property type="entry name" value="TonB_dep_Rec_b-barrel"/>
    <property type="match status" value="1"/>
</dbReference>
<dbReference type="Gene3D" id="2.170.130.10">
    <property type="entry name" value="TonB-dependent receptor, plug domain"/>
    <property type="match status" value="1"/>
</dbReference>
<comment type="caution">
    <text evidence="17">The sequence shown here is derived from an EMBL/GenBank/DDBJ whole genome shotgun (WGS) entry which is preliminary data.</text>
</comment>
<dbReference type="CDD" id="cd01347">
    <property type="entry name" value="ligand_gated_channel"/>
    <property type="match status" value="1"/>
</dbReference>
<evidence type="ECO:0000256" key="3">
    <source>
        <dbReference type="ARBA" id="ARBA00022448"/>
    </source>
</evidence>
<dbReference type="PROSITE" id="PS52016">
    <property type="entry name" value="TONB_DEPENDENT_REC_3"/>
    <property type="match status" value="1"/>
</dbReference>
<dbReference type="AlphaFoldDB" id="A0A5R8ZQE9"/>
<keyword evidence="3 14" id="KW-0813">Transport</keyword>
<keyword evidence="10 15" id="KW-0798">TonB box</keyword>
<dbReference type="InterPro" id="IPR036942">
    <property type="entry name" value="Beta-barrel_TonB_sf"/>
</dbReference>